<dbReference type="PANTHER" id="PTHR30290:SF9">
    <property type="entry name" value="OLIGOPEPTIDE-BINDING PROTEIN APPA"/>
    <property type="match status" value="1"/>
</dbReference>
<dbReference type="InterPro" id="IPR039424">
    <property type="entry name" value="SBP_5"/>
</dbReference>
<keyword evidence="3" id="KW-0732">Signal</keyword>
<name>A0ABW0EJK1_9PSEU</name>
<organism evidence="5 6">
    <name type="scientific">Actinokineospora guangxiensis</name>
    <dbReference type="NCBI Taxonomy" id="1490288"/>
    <lineage>
        <taxon>Bacteria</taxon>
        <taxon>Bacillati</taxon>
        <taxon>Actinomycetota</taxon>
        <taxon>Actinomycetes</taxon>
        <taxon>Pseudonocardiales</taxon>
        <taxon>Pseudonocardiaceae</taxon>
        <taxon>Actinokineospora</taxon>
    </lineage>
</organism>
<accession>A0ABW0EJK1</accession>
<evidence type="ECO:0000256" key="2">
    <source>
        <dbReference type="ARBA" id="ARBA00022448"/>
    </source>
</evidence>
<dbReference type="Pfam" id="PF00496">
    <property type="entry name" value="SBP_bac_5"/>
    <property type="match status" value="1"/>
</dbReference>
<dbReference type="CDD" id="cd08518">
    <property type="entry name" value="PBP2_NikA_DppA_OppA_like_19"/>
    <property type="match status" value="1"/>
</dbReference>
<feature type="domain" description="Solute-binding protein family 5" evidence="4">
    <location>
        <begin position="71"/>
        <end position="428"/>
    </location>
</feature>
<evidence type="ECO:0000259" key="4">
    <source>
        <dbReference type="Pfam" id="PF00496"/>
    </source>
</evidence>
<dbReference type="EMBL" id="JBHSKF010000002">
    <property type="protein sequence ID" value="MFC5286483.1"/>
    <property type="molecule type" value="Genomic_DNA"/>
</dbReference>
<evidence type="ECO:0000256" key="1">
    <source>
        <dbReference type="ARBA" id="ARBA00005695"/>
    </source>
</evidence>
<gene>
    <name evidence="5" type="ORF">ACFPM7_05420</name>
</gene>
<dbReference type="Gene3D" id="3.10.105.10">
    <property type="entry name" value="Dipeptide-binding Protein, Domain 3"/>
    <property type="match status" value="1"/>
</dbReference>
<dbReference type="SUPFAM" id="SSF53850">
    <property type="entry name" value="Periplasmic binding protein-like II"/>
    <property type="match status" value="1"/>
</dbReference>
<reference evidence="6" key="1">
    <citation type="journal article" date="2019" name="Int. J. Syst. Evol. Microbiol.">
        <title>The Global Catalogue of Microorganisms (GCM) 10K type strain sequencing project: providing services to taxonomists for standard genome sequencing and annotation.</title>
        <authorList>
            <consortium name="The Broad Institute Genomics Platform"/>
            <consortium name="The Broad Institute Genome Sequencing Center for Infectious Disease"/>
            <person name="Wu L."/>
            <person name="Ma J."/>
        </authorList>
    </citation>
    <scope>NUCLEOTIDE SEQUENCE [LARGE SCALE GENOMIC DNA]</scope>
    <source>
        <strain evidence="6">CCUG 59778</strain>
    </source>
</reference>
<evidence type="ECO:0000313" key="5">
    <source>
        <dbReference type="EMBL" id="MFC5286483.1"/>
    </source>
</evidence>
<dbReference type="Proteomes" id="UP001596157">
    <property type="component" value="Unassembled WGS sequence"/>
</dbReference>
<comment type="caution">
    <text evidence="5">The sequence shown here is derived from an EMBL/GenBank/DDBJ whole genome shotgun (WGS) entry which is preliminary data.</text>
</comment>
<dbReference type="PIRSF" id="PIRSF002741">
    <property type="entry name" value="MppA"/>
    <property type="match status" value="1"/>
</dbReference>
<dbReference type="PANTHER" id="PTHR30290">
    <property type="entry name" value="PERIPLASMIC BINDING COMPONENT OF ABC TRANSPORTER"/>
    <property type="match status" value="1"/>
</dbReference>
<dbReference type="InterPro" id="IPR000914">
    <property type="entry name" value="SBP_5_dom"/>
</dbReference>
<keyword evidence="2" id="KW-0813">Transport</keyword>
<dbReference type="Gene3D" id="3.40.190.10">
    <property type="entry name" value="Periplasmic binding protein-like II"/>
    <property type="match status" value="1"/>
</dbReference>
<keyword evidence="6" id="KW-1185">Reference proteome</keyword>
<comment type="similarity">
    <text evidence="1">Belongs to the bacterial solute-binding protein 5 family.</text>
</comment>
<protein>
    <submittedName>
        <fullName evidence="5">ABC transporter substrate-binding protein</fullName>
    </submittedName>
</protein>
<dbReference type="InterPro" id="IPR030678">
    <property type="entry name" value="Peptide/Ni-bd"/>
</dbReference>
<proteinExistence type="inferred from homology"/>
<evidence type="ECO:0000313" key="6">
    <source>
        <dbReference type="Proteomes" id="UP001596157"/>
    </source>
</evidence>
<dbReference type="RefSeq" id="WP_378244455.1">
    <property type="nucleotide sequence ID" value="NZ_JBHSKF010000002.1"/>
</dbReference>
<evidence type="ECO:0000256" key="3">
    <source>
        <dbReference type="ARBA" id="ARBA00022729"/>
    </source>
</evidence>
<sequence>MVSGALVAAGALLLAACGGPDRSASTGQPDELRLAIGGESEEGYDPTLGWGRYGSPLFQSTLLTRDADLRIANDLATKHEVSADGLTWTVDLRTDAKFTDGKPVTAEDVAYTFRTASESGGLTDVTALKEAVVVDADTVEFRLTAPRSTFINRLVSLGIVPKHAHGPEYARKPVGSGPFTFVQWDQGQQLIVERNEGYYGAKPAFRRVVFQFTAEDATMAAASAGQVDLAAVPSSLAKTPVPGMKLTAVESVDNRGIMFPYVPDTGRKTDDGLAIGNNVTSDLAVRQAVNWAVDRQALVDGVLEGFGSPATGPVDGMPWYEPSSAIAGNDPATAGRLLDAAGWQDTDGDGIREKGGVKAAFSLLYPAADSLRQGLALAVADMLRPVGIEVAARGVAWDEIDKRLHADAVLFGWGSHDPTEMYNLYSSTQAGVEYWNPGYYANPTVDGHLDAALAATTEDAAIPHWKAAQSAGFGPAKDAAWAWLVNLEHTYFTDECLDLGTPQTEPHGHGWPITSGITGWRWTC</sequence>